<dbReference type="GO" id="GO:0005524">
    <property type="term" value="F:ATP binding"/>
    <property type="evidence" value="ECO:0007669"/>
    <property type="project" value="InterPro"/>
</dbReference>
<dbReference type="Gene3D" id="1.10.510.10">
    <property type="entry name" value="Transferase(Phosphotransferase) domain 1"/>
    <property type="match status" value="1"/>
</dbReference>
<evidence type="ECO:0000259" key="3">
    <source>
        <dbReference type="PROSITE" id="PS50011"/>
    </source>
</evidence>
<sequence length="664" mass="71577">MLSSIQDIVVLTLGACVGVVVGALLRRALGANLGWPRSIIVGALGTWGSLPLAQVAGEALGVFGPNESVLVSPASLLAFLFLVLLWAIMICAIILVLLEAVFPTKQWHGIVGTAKHWQARWYRANRYRQILTIVSTTGLRSAIQRGESPNDARFAHALVNMLNQAGPVFVKLGQFVATQPGLVPPATAHALSSLQSEATRVPSPLIRHQIEDQLGAPLFEFFSEFSDEPIAAASIGQVHRAVLVDGTSVAVKVQRPGAAKQVSIDADIMVRLATTAERRFAWARAMQLASLSKELSSSLAQELDFLAEARNMEIAKSSQSEDPLITIPQTYPRLCSTTVLTMDLLDGTPLSRQSQVEDQLKSLSNKDREYLAKQLTGEALSAIFSRGIFHADLHPGNVLLLSDDTLGMLDFGSVGILDDETRRLLATLILAIVSDDTITACDALLLAFGGPTNTDIAALRREVGREIAIFNATKNLDSDQIGRLLQLVRNHGITIPGHVAAALHTIASLQDVLTILAPSVSFVSLIEAELPNIVLSLASPRSIASRTLGAASVSLALARRLPERLDSITNQIADGQFSVRTRLFANPHDRNWLKRIIDNVLSVAFACAALIASVTLITDESGAMITQNVSLFEFFGYLLAFAASMLALRAIIQLFVRRDKDEGH</sequence>
<dbReference type="SMART" id="SM00220">
    <property type="entry name" value="S_TKc"/>
    <property type="match status" value="1"/>
</dbReference>
<comment type="caution">
    <text evidence="4">The sequence shown here is derived from an EMBL/GenBank/DDBJ whole genome shotgun (WGS) entry which is preliminary data.</text>
</comment>
<dbReference type="InterPro" id="IPR011009">
    <property type="entry name" value="Kinase-like_dom_sf"/>
</dbReference>
<evidence type="ECO:0000313" key="4">
    <source>
        <dbReference type="EMBL" id="MSS83708.1"/>
    </source>
</evidence>
<gene>
    <name evidence="4" type="ORF">FYJ24_02805</name>
</gene>
<evidence type="ECO:0000256" key="1">
    <source>
        <dbReference type="ARBA" id="ARBA00009670"/>
    </source>
</evidence>
<dbReference type="EMBL" id="VULO01000003">
    <property type="protein sequence ID" value="MSS83708.1"/>
    <property type="molecule type" value="Genomic_DNA"/>
</dbReference>
<evidence type="ECO:0000313" key="5">
    <source>
        <dbReference type="Proteomes" id="UP000470875"/>
    </source>
</evidence>
<keyword evidence="2" id="KW-0472">Membrane</keyword>
<dbReference type="Proteomes" id="UP000470875">
    <property type="component" value="Unassembled WGS sequence"/>
</dbReference>
<reference evidence="4 5" key="1">
    <citation type="submission" date="2019-08" db="EMBL/GenBank/DDBJ databases">
        <title>In-depth cultivation of the pig gut microbiome towards novel bacterial diversity and tailored functional studies.</title>
        <authorList>
            <person name="Wylensek D."/>
            <person name="Hitch T.C.A."/>
            <person name="Clavel T."/>
        </authorList>
    </citation>
    <scope>NUCLEOTIDE SEQUENCE [LARGE SCALE GENOMIC DNA]</scope>
    <source>
        <strain evidence="4 5">WB03_NA08</strain>
    </source>
</reference>
<keyword evidence="4" id="KW-0418">Kinase</keyword>
<dbReference type="PANTHER" id="PTHR10566:SF113">
    <property type="entry name" value="PROTEIN ACTIVITY OF BC1 COMPLEX KINASE 7, CHLOROPLASTIC"/>
    <property type="match status" value="1"/>
</dbReference>
<dbReference type="InterPro" id="IPR004147">
    <property type="entry name" value="ABC1_dom"/>
</dbReference>
<feature type="transmembrane region" description="Helical" evidence="2">
    <location>
        <begin position="596"/>
        <end position="617"/>
    </location>
</feature>
<feature type="transmembrane region" description="Helical" evidence="2">
    <location>
        <begin position="637"/>
        <end position="656"/>
    </location>
</feature>
<proteinExistence type="inferred from homology"/>
<feature type="transmembrane region" description="Helical" evidence="2">
    <location>
        <begin position="76"/>
        <end position="98"/>
    </location>
</feature>
<keyword evidence="4" id="KW-0808">Transferase</keyword>
<dbReference type="SUPFAM" id="SSF56112">
    <property type="entry name" value="Protein kinase-like (PK-like)"/>
    <property type="match status" value="1"/>
</dbReference>
<dbReference type="Pfam" id="PF03109">
    <property type="entry name" value="ABC1"/>
    <property type="match status" value="1"/>
</dbReference>
<dbReference type="PANTHER" id="PTHR10566">
    <property type="entry name" value="CHAPERONE-ACTIVITY OF BC1 COMPLEX CABC1 -RELATED"/>
    <property type="match status" value="1"/>
</dbReference>
<evidence type="ECO:0000256" key="2">
    <source>
        <dbReference type="SAM" id="Phobius"/>
    </source>
</evidence>
<dbReference type="AlphaFoldDB" id="A0A6N7W6D1"/>
<dbReference type="PROSITE" id="PS50011">
    <property type="entry name" value="PROTEIN_KINASE_DOM"/>
    <property type="match status" value="1"/>
</dbReference>
<comment type="similarity">
    <text evidence="1">Belongs to the protein kinase superfamily. ADCK protein kinase family.</text>
</comment>
<feature type="domain" description="Protein kinase" evidence="3">
    <location>
        <begin position="224"/>
        <end position="605"/>
    </location>
</feature>
<dbReference type="RefSeq" id="WP_154543414.1">
    <property type="nucleotide sequence ID" value="NZ_VULO01000003.1"/>
</dbReference>
<dbReference type="GO" id="GO:0004672">
    <property type="term" value="F:protein kinase activity"/>
    <property type="evidence" value="ECO:0007669"/>
    <property type="project" value="InterPro"/>
</dbReference>
<dbReference type="InterPro" id="IPR050154">
    <property type="entry name" value="UbiB_kinase"/>
</dbReference>
<name>A0A6N7W6D1_9ACTO</name>
<feature type="transmembrane region" description="Helical" evidence="2">
    <location>
        <begin position="37"/>
        <end position="56"/>
    </location>
</feature>
<dbReference type="InterPro" id="IPR000719">
    <property type="entry name" value="Prot_kinase_dom"/>
</dbReference>
<keyword evidence="5" id="KW-1185">Reference proteome</keyword>
<accession>A0A6N7W6D1</accession>
<organism evidence="4 5">
    <name type="scientific">Scrofimicrobium canadense</name>
    <dbReference type="NCBI Taxonomy" id="2652290"/>
    <lineage>
        <taxon>Bacteria</taxon>
        <taxon>Bacillati</taxon>
        <taxon>Actinomycetota</taxon>
        <taxon>Actinomycetes</taxon>
        <taxon>Actinomycetales</taxon>
        <taxon>Actinomycetaceae</taxon>
        <taxon>Scrofimicrobium</taxon>
    </lineage>
</organism>
<keyword evidence="2" id="KW-0812">Transmembrane</keyword>
<protein>
    <submittedName>
        <fullName evidence="4">AarF/ABC1/UbiB kinase family protein</fullName>
    </submittedName>
</protein>
<keyword evidence="2" id="KW-1133">Transmembrane helix</keyword>
<feature type="transmembrane region" description="Helical" evidence="2">
    <location>
        <begin position="6"/>
        <end position="25"/>
    </location>
</feature>
<dbReference type="CDD" id="cd05121">
    <property type="entry name" value="ABC1_ADCK3-like"/>
    <property type="match status" value="1"/>
</dbReference>